<dbReference type="OrthoDB" id="231919at2"/>
<dbReference type="SMART" id="SM00271">
    <property type="entry name" value="DnaJ"/>
    <property type="match status" value="1"/>
</dbReference>
<dbReference type="Proteomes" id="UP000317421">
    <property type="component" value="Unassembled WGS sequence"/>
</dbReference>
<dbReference type="SUPFAM" id="SSF46565">
    <property type="entry name" value="Chaperone J-domain"/>
    <property type="match status" value="1"/>
</dbReference>
<dbReference type="InterPro" id="IPR036869">
    <property type="entry name" value="J_dom_sf"/>
</dbReference>
<dbReference type="InterPro" id="IPR001623">
    <property type="entry name" value="DnaJ_domain"/>
</dbReference>
<organism evidence="4 5">
    <name type="scientific">Botrimarina colliarenosi</name>
    <dbReference type="NCBI Taxonomy" id="2528001"/>
    <lineage>
        <taxon>Bacteria</taxon>
        <taxon>Pseudomonadati</taxon>
        <taxon>Planctomycetota</taxon>
        <taxon>Planctomycetia</taxon>
        <taxon>Pirellulales</taxon>
        <taxon>Lacipirellulaceae</taxon>
        <taxon>Botrimarina</taxon>
    </lineage>
</organism>
<keyword evidence="5" id="KW-1185">Reference proteome</keyword>
<feature type="transmembrane region" description="Helical" evidence="2">
    <location>
        <begin position="465"/>
        <end position="484"/>
    </location>
</feature>
<protein>
    <recommendedName>
        <fullName evidence="3">J domain-containing protein</fullName>
    </recommendedName>
</protein>
<dbReference type="EMBL" id="SJPR01000002">
    <property type="protein sequence ID" value="TWT98112.1"/>
    <property type="molecule type" value="Genomic_DNA"/>
</dbReference>
<feature type="region of interest" description="Disordered" evidence="1">
    <location>
        <begin position="75"/>
        <end position="102"/>
    </location>
</feature>
<gene>
    <name evidence="4" type="ORF">Pla108_22690</name>
</gene>
<keyword evidence="2" id="KW-0472">Membrane</keyword>
<feature type="domain" description="J" evidence="3">
    <location>
        <begin position="18"/>
        <end position="81"/>
    </location>
</feature>
<evidence type="ECO:0000313" key="5">
    <source>
        <dbReference type="Proteomes" id="UP000317421"/>
    </source>
</evidence>
<reference evidence="4 5" key="1">
    <citation type="submission" date="2019-02" db="EMBL/GenBank/DDBJ databases">
        <title>Deep-cultivation of Planctomycetes and their phenomic and genomic characterization uncovers novel biology.</title>
        <authorList>
            <person name="Wiegand S."/>
            <person name="Jogler M."/>
            <person name="Boedeker C."/>
            <person name="Pinto D."/>
            <person name="Vollmers J."/>
            <person name="Rivas-Marin E."/>
            <person name="Kohn T."/>
            <person name="Peeters S.H."/>
            <person name="Heuer A."/>
            <person name="Rast P."/>
            <person name="Oberbeckmann S."/>
            <person name="Bunk B."/>
            <person name="Jeske O."/>
            <person name="Meyerdierks A."/>
            <person name="Storesund J.E."/>
            <person name="Kallscheuer N."/>
            <person name="Luecker S."/>
            <person name="Lage O.M."/>
            <person name="Pohl T."/>
            <person name="Merkel B.J."/>
            <person name="Hornburger P."/>
            <person name="Mueller R.-W."/>
            <person name="Bruemmer F."/>
            <person name="Labrenz M."/>
            <person name="Spormann A.M."/>
            <person name="Op Den Camp H."/>
            <person name="Overmann J."/>
            <person name="Amann R."/>
            <person name="Jetten M.S.M."/>
            <person name="Mascher T."/>
            <person name="Medema M.H."/>
            <person name="Devos D.P."/>
            <person name="Kaster A.-K."/>
            <person name="Ovreas L."/>
            <person name="Rohde M."/>
            <person name="Galperin M.Y."/>
            <person name="Jogler C."/>
        </authorList>
    </citation>
    <scope>NUCLEOTIDE SEQUENCE [LARGE SCALE GENOMIC DNA]</scope>
    <source>
        <strain evidence="4 5">Pla108</strain>
    </source>
</reference>
<proteinExistence type="predicted"/>
<dbReference type="PROSITE" id="PS50076">
    <property type="entry name" value="DNAJ_2"/>
    <property type="match status" value="1"/>
</dbReference>
<keyword evidence="2" id="KW-1133">Transmembrane helix</keyword>
<evidence type="ECO:0000259" key="3">
    <source>
        <dbReference type="PROSITE" id="PS50076"/>
    </source>
</evidence>
<name>A0A5C6ADI3_9BACT</name>
<evidence type="ECO:0000256" key="1">
    <source>
        <dbReference type="SAM" id="MobiDB-lite"/>
    </source>
</evidence>
<evidence type="ECO:0000313" key="4">
    <source>
        <dbReference type="EMBL" id="TWT98112.1"/>
    </source>
</evidence>
<evidence type="ECO:0000256" key="2">
    <source>
        <dbReference type="SAM" id="Phobius"/>
    </source>
</evidence>
<dbReference type="AlphaFoldDB" id="A0A5C6ADI3"/>
<comment type="caution">
    <text evidence="4">The sequence shown here is derived from an EMBL/GenBank/DDBJ whole genome shotgun (WGS) entry which is preliminary data.</text>
</comment>
<feature type="compositionally biased region" description="Polar residues" evidence="1">
    <location>
        <begin position="86"/>
        <end position="96"/>
    </location>
</feature>
<dbReference type="RefSeq" id="WP_146444994.1">
    <property type="nucleotide sequence ID" value="NZ_SJPR01000002.1"/>
</dbReference>
<accession>A0A5C6ADI3</accession>
<feature type="transmembrane region" description="Helical" evidence="2">
    <location>
        <begin position="419"/>
        <end position="445"/>
    </location>
</feature>
<keyword evidence="2" id="KW-0812">Transmembrane</keyword>
<sequence length="570" mass="63949">MNLPPDSSDPDWGCLPRDPAGFFALPAGFDRKDLKRSYNRLLRRFKPEKHPEEFQRIRAAYEDLERELRYGSAAREVDRDDWTAAPSPTAQQSTAQPAGAPAADEPIDLESLAAAIESGAATLADSYQELSNRPKKTPPDFYALALIGDAVGPPEERFFLRWLLKGLKTWPGDPALSQLIAGYVRTQADPSEVRGLLLTISKTVAGDGFYRLTEGGWDRLLRGGSFATFVQTLAKCEENLAAASTGDPSVAGRVAFYLHALRFALWRDTSDWKERAWDFIEEHYDQLPEHLVNDFDGLMILREYLAKRGEFLAGPPLLAELDGVLEAAYTTDQLEVDRRMLAVQRRIFASPNEVAAAFPVVESEAFSAFYPLWAWLTDDIAARLAPPQEETADLNLWKGRVISLMSDLKAKKSWQSTQWALGHVVQIFAQIVSIVSSATLAFVIALTCYLSLPRIWGEVESGDDLGVGVLIALIVAALVAVLSWKWIPPLIDKHAWAPFCQRMAERSYGRVWRPSVFDFMRRSALDFFTSRYLVEMVAAESPPDERTWMSRFIQQDFGLAVYSLAQRFQE</sequence>